<dbReference type="AlphaFoldDB" id="A0A6M2BRT3"/>
<evidence type="ECO:0000313" key="2">
    <source>
        <dbReference type="Proteomes" id="UP000472676"/>
    </source>
</evidence>
<keyword evidence="2" id="KW-1185">Reference proteome</keyword>
<dbReference type="RefSeq" id="WP_166254729.1">
    <property type="nucleotide sequence ID" value="NZ_JAAMOW010000004.1"/>
</dbReference>
<proteinExistence type="predicted"/>
<gene>
    <name evidence="1" type="ORF">G7Y85_08180</name>
</gene>
<dbReference type="Pfam" id="PF16263">
    <property type="entry name" value="DUF4917"/>
    <property type="match status" value="1"/>
</dbReference>
<organism evidence="1 2">
    <name type="scientific">Solimonas terrae</name>
    <dbReference type="NCBI Taxonomy" id="1396819"/>
    <lineage>
        <taxon>Bacteria</taxon>
        <taxon>Pseudomonadati</taxon>
        <taxon>Pseudomonadota</taxon>
        <taxon>Gammaproteobacteria</taxon>
        <taxon>Nevskiales</taxon>
        <taxon>Nevskiaceae</taxon>
        <taxon>Solimonas</taxon>
    </lineage>
</organism>
<dbReference type="EMBL" id="JAAMOW010000004">
    <property type="protein sequence ID" value="NGY04739.1"/>
    <property type="molecule type" value="Genomic_DNA"/>
</dbReference>
<sequence>MDLETFDDVRASIRKNPSRSFHLLLGNGFSMAYDPSIFSYNALHDFVEKLNDKDLSVALSVIETRNFEVIMQYLDTCSALISAFGGDSSLKKKIDQASAKLKKSLLRAVKELHPEHVFKVPEAQSKACSNFLSVFLNAGGNIYSTNYDLLLYWVLLRNNVVNHVDGCGRELENVGDEFVPEEEQVWSDLVWGKHRKDQNVFYLHGALQFFDNGTAITKEEYDEYNYLLQKIGARMESGEYPIFVTAGDGRQKLKHIMHNHYLTHCYESLCEAQGSLVTFGFNFGQYDDHIISAINKAARKGRSPSEKLWSVYIGVYSESDRAHIEKIRGKFKCKVRIYDAKSVDVWGRRET</sequence>
<reference evidence="1 2" key="1">
    <citation type="journal article" date="2014" name="Int. J. Syst. Evol. Microbiol.">
        <title>Solimonas terrae sp. nov., isolated from soil.</title>
        <authorList>
            <person name="Kim S.J."/>
            <person name="Moon J.Y."/>
            <person name="Weon H.Y."/>
            <person name="Ahn J.H."/>
            <person name="Chen W.M."/>
            <person name="Kwon S.W."/>
        </authorList>
    </citation>
    <scope>NUCLEOTIDE SEQUENCE [LARGE SCALE GENOMIC DNA]</scope>
    <source>
        <strain evidence="1 2">KIS83-12</strain>
    </source>
</reference>
<comment type="caution">
    <text evidence="1">The sequence shown here is derived from an EMBL/GenBank/DDBJ whole genome shotgun (WGS) entry which is preliminary data.</text>
</comment>
<protein>
    <submittedName>
        <fullName evidence="1">DUF4917 family protein</fullName>
    </submittedName>
</protein>
<dbReference type="InterPro" id="IPR032581">
    <property type="entry name" value="DUF4917"/>
</dbReference>
<dbReference type="Proteomes" id="UP000472676">
    <property type="component" value="Unassembled WGS sequence"/>
</dbReference>
<evidence type="ECO:0000313" key="1">
    <source>
        <dbReference type="EMBL" id="NGY04739.1"/>
    </source>
</evidence>
<accession>A0A6M2BRT3</accession>
<name>A0A6M2BRT3_9GAMM</name>